<sequence>MTLLQQSAVRTLAKIDSSRTDVVKDIVGELERRAIGAGTVTYDGLNDMIMRCHDSADVTSIVNHLQVADQPVPPTTTSEQQSDLQQWSNHFNSIPSSYSIPECTVYQAWMLWQCGSPSTNIPPLWLVEPSQLANKKAKKRLSDFAFLNKAIERQAAD</sequence>
<evidence type="ECO:0000313" key="1">
    <source>
        <dbReference type="EMBL" id="KAK1944210.1"/>
    </source>
</evidence>
<dbReference type="EMBL" id="JASMQC010000006">
    <property type="protein sequence ID" value="KAK1944210.1"/>
    <property type="molecule type" value="Genomic_DNA"/>
</dbReference>
<proteinExistence type="predicted"/>
<organism evidence="1 2">
    <name type="scientific">Phytophthora citrophthora</name>
    <dbReference type="NCBI Taxonomy" id="4793"/>
    <lineage>
        <taxon>Eukaryota</taxon>
        <taxon>Sar</taxon>
        <taxon>Stramenopiles</taxon>
        <taxon>Oomycota</taxon>
        <taxon>Peronosporomycetes</taxon>
        <taxon>Peronosporales</taxon>
        <taxon>Peronosporaceae</taxon>
        <taxon>Phytophthora</taxon>
    </lineage>
</organism>
<evidence type="ECO:0000313" key="2">
    <source>
        <dbReference type="Proteomes" id="UP001259832"/>
    </source>
</evidence>
<dbReference type="AlphaFoldDB" id="A0AAD9LP08"/>
<name>A0AAD9LP08_9STRA</name>
<dbReference type="Proteomes" id="UP001259832">
    <property type="component" value="Unassembled WGS sequence"/>
</dbReference>
<comment type="caution">
    <text evidence="1">The sequence shown here is derived from an EMBL/GenBank/DDBJ whole genome shotgun (WGS) entry which is preliminary data.</text>
</comment>
<protein>
    <submittedName>
        <fullName evidence="1">Uncharacterized protein</fullName>
    </submittedName>
</protein>
<gene>
    <name evidence="1" type="ORF">P3T76_004122</name>
</gene>
<keyword evidence="2" id="KW-1185">Reference proteome</keyword>
<accession>A0AAD9LP08</accession>
<reference evidence="1" key="1">
    <citation type="submission" date="2023-08" db="EMBL/GenBank/DDBJ databases">
        <title>Reference Genome Resource for the Citrus Pathogen Phytophthora citrophthora.</title>
        <authorList>
            <person name="Moller H."/>
            <person name="Coetzee B."/>
            <person name="Rose L.J."/>
            <person name="Van Niekerk J.M."/>
        </authorList>
    </citation>
    <scope>NUCLEOTIDE SEQUENCE</scope>
    <source>
        <strain evidence="1">STE-U-9442</strain>
    </source>
</reference>